<accession>A0A388MBC8</accession>
<name>A0A388MBC8_CHABU</name>
<protein>
    <submittedName>
        <fullName evidence="2">Uncharacterized protein</fullName>
    </submittedName>
</protein>
<evidence type="ECO:0000313" key="2">
    <source>
        <dbReference type="EMBL" id="GBG91874.1"/>
    </source>
</evidence>
<sequence>MSFLTERALDDHMPAPRGDISVIRQVHHPRFNLDILQLAQFFDTTGVYAAAEFRFTGHRQGIVLADATAVRRLLAPGVSHVCTIVIFSSDISAISSLRHMPIRTSLREWGEQLAAEWNQWPTRRNDNLVPSDGIEVGGLRTSQHEPTVWDQWCEHFVDPSVCLVGVQLTWTRDVEHRSWVAYVEWLIIEAWRTEVEGDLLGFLFGSVRPGYRQQIVQELTITLTQLVDDLPLDIISQCDESPVPHVFSWALTPYLQWSACLEKLAGNKNPPSQQPYLDPRGIIDLSFFQPRTASEDEAITLEEEEEEDEERSEEEEQTLEEGSYNEHSEGEQSDDEEEEDEVEEEESEWETLGEKADRVEGAEEDPKAVRKREEIVVGKQQMEYASEVDLPISNDPAKDLEPPKPEDGDLAAETASALARRH</sequence>
<dbReference type="Proteomes" id="UP000265515">
    <property type="component" value="Unassembled WGS sequence"/>
</dbReference>
<dbReference type="EMBL" id="BFEA01000962">
    <property type="protein sequence ID" value="GBG91874.1"/>
    <property type="molecule type" value="Genomic_DNA"/>
</dbReference>
<gene>
    <name evidence="2" type="ORF">CBR_g53933</name>
</gene>
<dbReference type="AlphaFoldDB" id="A0A388MBC8"/>
<feature type="compositionally biased region" description="Basic and acidic residues" evidence="1">
    <location>
        <begin position="352"/>
        <end position="376"/>
    </location>
</feature>
<proteinExistence type="predicted"/>
<feature type="compositionally biased region" description="Basic and acidic residues" evidence="1">
    <location>
        <begin position="396"/>
        <end position="407"/>
    </location>
</feature>
<organism evidence="2 3">
    <name type="scientific">Chara braunii</name>
    <name type="common">Braun's stonewort</name>
    <dbReference type="NCBI Taxonomy" id="69332"/>
    <lineage>
        <taxon>Eukaryota</taxon>
        <taxon>Viridiplantae</taxon>
        <taxon>Streptophyta</taxon>
        <taxon>Charophyceae</taxon>
        <taxon>Charales</taxon>
        <taxon>Characeae</taxon>
        <taxon>Chara</taxon>
    </lineage>
</organism>
<dbReference type="Gramene" id="GBG91874">
    <property type="protein sequence ID" value="GBG91874"/>
    <property type="gene ID" value="CBR_g53933"/>
</dbReference>
<feature type="region of interest" description="Disordered" evidence="1">
    <location>
        <begin position="299"/>
        <end position="422"/>
    </location>
</feature>
<evidence type="ECO:0000256" key="1">
    <source>
        <dbReference type="SAM" id="MobiDB-lite"/>
    </source>
</evidence>
<comment type="caution">
    <text evidence="2">The sequence shown here is derived from an EMBL/GenBank/DDBJ whole genome shotgun (WGS) entry which is preliminary data.</text>
</comment>
<feature type="compositionally biased region" description="Acidic residues" evidence="1">
    <location>
        <begin position="299"/>
        <end position="319"/>
    </location>
</feature>
<reference evidence="2 3" key="1">
    <citation type="journal article" date="2018" name="Cell">
        <title>The Chara Genome: Secondary Complexity and Implications for Plant Terrestrialization.</title>
        <authorList>
            <person name="Nishiyama T."/>
            <person name="Sakayama H."/>
            <person name="Vries J.D."/>
            <person name="Buschmann H."/>
            <person name="Saint-Marcoux D."/>
            <person name="Ullrich K.K."/>
            <person name="Haas F.B."/>
            <person name="Vanderstraeten L."/>
            <person name="Becker D."/>
            <person name="Lang D."/>
            <person name="Vosolsobe S."/>
            <person name="Rombauts S."/>
            <person name="Wilhelmsson P.K.I."/>
            <person name="Janitza P."/>
            <person name="Kern R."/>
            <person name="Heyl A."/>
            <person name="Rumpler F."/>
            <person name="Villalobos L.I.A.C."/>
            <person name="Clay J.M."/>
            <person name="Skokan R."/>
            <person name="Toyoda A."/>
            <person name="Suzuki Y."/>
            <person name="Kagoshima H."/>
            <person name="Schijlen E."/>
            <person name="Tajeshwar N."/>
            <person name="Catarino B."/>
            <person name="Hetherington A.J."/>
            <person name="Saltykova A."/>
            <person name="Bonnot C."/>
            <person name="Breuninger H."/>
            <person name="Symeonidi A."/>
            <person name="Radhakrishnan G.V."/>
            <person name="Van Nieuwerburgh F."/>
            <person name="Deforce D."/>
            <person name="Chang C."/>
            <person name="Karol K.G."/>
            <person name="Hedrich R."/>
            <person name="Ulvskov P."/>
            <person name="Glockner G."/>
            <person name="Delwiche C.F."/>
            <person name="Petrasek J."/>
            <person name="Van de Peer Y."/>
            <person name="Friml J."/>
            <person name="Beilby M."/>
            <person name="Dolan L."/>
            <person name="Kohara Y."/>
            <person name="Sugano S."/>
            <person name="Fujiyama A."/>
            <person name="Delaux P.-M."/>
            <person name="Quint M."/>
            <person name="TheiBen G."/>
            <person name="Hagemann M."/>
            <person name="Harholt J."/>
            <person name="Dunand C."/>
            <person name="Zachgo S."/>
            <person name="Langdale J."/>
            <person name="Maumus F."/>
            <person name="Straeten D.V.D."/>
            <person name="Gould S.B."/>
            <person name="Rensing S.A."/>
        </authorList>
    </citation>
    <scope>NUCLEOTIDE SEQUENCE [LARGE SCALE GENOMIC DNA]</scope>
    <source>
        <strain evidence="2 3">S276</strain>
    </source>
</reference>
<keyword evidence="3" id="KW-1185">Reference proteome</keyword>
<evidence type="ECO:0000313" key="3">
    <source>
        <dbReference type="Proteomes" id="UP000265515"/>
    </source>
</evidence>
<feature type="compositionally biased region" description="Acidic residues" evidence="1">
    <location>
        <begin position="331"/>
        <end position="351"/>
    </location>
</feature>